<evidence type="ECO:0000313" key="2">
    <source>
        <dbReference type="EMBL" id="PZX19907.1"/>
    </source>
</evidence>
<keyword evidence="1" id="KW-0472">Membrane</keyword>
<keyword evidence="1" id="KW-0812">Transmembrane</keyword>
<reference evidence="2 3" key="1">
    <citation type="submission" date="2018-06" db="EMBL/GenBank/DDBJ databases">
        <title>Genomic Encyclopedia of Archaeal and Bacterial Type Strains, Phase II (KMG-II): from individual species to whole genera.</title>
        <authorList>
            <person name="Goeker M."/>
        </authorList>
    </citation>
    <scope>NUCLEOTIDE SEQUENCE [LARGE SCALE GENOMIC DNA]</scope>
    <source>
        <strain evidence="2 3">DSM 22009</strain>
    </source>
</reference>
<dbReference type="RefSeq" id="WP_272939466.1">
    <property type="nucleotide sequence ID" value="NZ_QKZL01000001.1"/>
</dbReference>
<comment type="caution">
    <text evidence="2">The sequence shown here is derived from an EMBL/GenBank/DDBJ whole genome shotgun (WGS) entry which is preliminary data.</text>
</comment>
<gene>
    <name evidence="2" type="ORF">LX81_00371</name>
</gene>
<protein>
    <submittedName>
        <fullName evidence="2">Uncharacterized protein</fullName>
    </submittedName>
</protein>
<dbReference type="EMBL" id="QKZL01000001">
    <property type="protein sequence ID" value="PZX19907.1"/>
    <property type="molecule type" value="Genomic_DNA"/>
</dbReference>
<proteinExistence type="predicted"/>
<organism evidence="2 3">
    <name type="scientific">Palleronia aestuarii</name>
    <dbReference type="NCBI Taxonomy" id="568105"/>
    <lineage>
        <taxon>Bacteria</taxon>
        <taxon>Pseudomonadati</taxon>
        <taxon>Pseudomonadota</taxon>
        <taxon>Alphaproteobacteria</taxon>
        <taxon>Rhodobacterales</taxon>
        <taxon>Roseobacteraceae</taxon>
        <taxon>Palleronia</taxon>
    </lineage>
</organism>
<keyword evidence="1" id="KW-1133">Transmembrane helix</keyword>
<keyword evidence="3" id="KW-1185">Reference proteome</keyword>
<sequence length="41" mass="4350">MDTIDGDIRGLTLVCRLWAGRLVCPGAVALCLAMLTYLGTP</sequence>
<evidence type="ECO:0000313" key="3">
    <source>
        <dbReference type="Proteomes" id="UP000248916"/>
    </source>
</evidence>
<name>A0A2W7NP38_9RHOB</name>
<dbReference type="AlphaFoldDB" id="A0A2W7NP38"/>
<dbReference type="Proteomes" id="UP000248916">
    <property type="component" value="Unassembled WGS sequence"/>
</dbReference>
<accession>A0A2W7NP38</accession>
<feature type="transmembrane region" description="Helical" evidence="1">
    <location>
        <begin position="18"/>
        <end position="38"/>
    </location>
</feature>
<evidence type="ECO:0000256" key="1">
    <source>
        <dbReference type="SAM" id="Phobius"/>
    </source>
</evidence>